<evidence type="ECO:0000313" key="10">
    <source>
        <dbReference type="Proteomes" id="UP000824120"/>
    </source>
</evidence>
<dbReference type="SMART" id="SM00255">
    <property type="entry name" value="TIR"/>
    <property type="match status" value="1"/>
</dbReference>
<dbReference type="PANTHER" id="PTHR11017:SF267">
    <property type="entry name" value="TMV RESISTANCE PROTEIN N-LIKE"/>
    <property type="match status" value="1"/>
</dbReference>
<dbReference type="SUPFAM" id="SSF46785">
    <property type="entry name" value="Winged helix' DNA-binding domain"/>
    <property type="match status" value="1"/>
</dbReference>
<accession>A0A9J6ANU3</accession>
<keyword evidence="6" id="KW-0472">Membrane</keyword>
<keyword evidence="4" id="KW-0611">Plant defense</keyword>
<evidence type="ECO:0000256" key="4">
    <source>
        <dbReference type="ARBA" id="ARBA00022821"/>
    </source>
</evidence>
<dbReference type="Gene3D" id="1.10.8.430">
    <property type="entry name" value="Helical domain of apoptotic protease-activating factors"/>
    <property type="match status" value="1"/>
</dbReference>
<dbReference type="SUPFAM" id="SSF52200">
    <property type="entry name" value="Toll/Interleukin receptor TIR domain"/>
    <property type="match status" value="1"/>
</dbReference>
<dbReference type="InterPro" id="IPR044974">
    <property type="entry name" value="Disease_R_plants"/>
</dbReference>
<evidence type="ECO:0000256" key="7">
    <source>
        <dbReference type="SAM" id="MobiDB-lite"/>
    </source>
</evidence>
<evidence type="ECO:0000256" key="6">
    <source>
        <dbReference type="ARBA" id="ARBA00023136"/>
    </source>
</evidence>
<evidence type="ECO:0000256" key="3">
    <source>
        <dbReference type="ARBA" id="ARBA00022737"/>
    </source>
</evidence>
<feature type="domain" description="TIR" evidence="8">
    <location>
        <begin position="4"/>
        <end position="179"/>
    </location>
</feature>
<keyword evidence="3" id="KW-0677">Repeat</keyword>
<dbReference type="Pfam" id="PF00931">
    <property type="entry name" value="NB-ARC"/>
    <property type="match status" value="1"/>
</dbReference>
<dbReference type="Pfam" id="PF01582">
    <property type="entry name" value="TIR"/>
    <property type="match status" value="1"/>
</dbReference>
<dbReference type="InterPro" id="IPR001611">
    <property type="entry name" value="Leu-rich_rpt"/>
</dbReference>
<evidence type="ECO:0000259" key="8">
    <source>
        <dbReference type="PROSITE" id="PS50104"/>
    </source>
</evidence>
<feature type="region of interest" description="Disordered" evidence="7">
    <location>
        <begin position="1411"/>
        <end position="1509"/>
    </location>
</feature>
<gene>
    <name evidence="9" type="ORF">H5410_011028</name>
</gene>
<feature type="compositionally biased region" description="Polar residues" evidence="7">
    <location>
        <begin position="1489"/>
        <end position="1502"/>
    </location>
</feature>
<dbReference type="InterPro" id="IPR058192">
    <property type="entry name" value="WHD_ROQ1-like"/>
</dbReference>
<comment type="subcellular location">
    <subcellularLocation>
        <location evidence="1">Membrane</location>
        <topology evidence="1">Peripheral membrane protein</topology>
    </subcellularLocation>
</comment>
<dbReference type="InterPro" id="IPR027417">
    <property type="entry name" value="P-loop_NTPase"/>
</dbReference>
<dbReference type="Gene3D" id="3.40.50.300">
    <property type="entry name" value="P-loop containing nucleotide triphosphate hydrolases"/>
    <property type="match status" value="1"/>
</dbReference>
<comment type="caution">
    <text evidence="9">The sequence shown here is derived from an EMBL/GenBank/DDBJ whole genome shotgun (WGS) entry which is preliminary data.</text>
</comment>
<protein>
    <recommendedName>
        <fullName evidence="8">TIR domain-containing protein</fullName>
    </recommendedName>
</protein>
<feature type="compositionally biased region" description="Polar residues" evidence="7">
    <location>
        <begin position="1460"/>
        <end position="1475"/>
    </location>
</feature>
<evidence type="ECO:0000256" key="1">
    <source>
        <dbReference type="ARBA" id="ARBA00004170"/>
    </source>
</evidence>
<evidence type="ECO:0000313" key="9">
    <source>
        <dbReference type="EMBL" id="KAG5625810.1"/>
    </source>
</evidence>
<dbReference type="PRINTS" id="PR00364">
    <property type="entry name" value="DISEASERSIST"/>
</dbReference>
<keyword evidence="5" id="KW-0175">Coiled coil</keyword>
<dbReference type="Gene3D" id="3.80.10.10">
    <property type="entry name" value="Ribonuclease Inhibitor"/>
    <property type="match status" value="2"/>
</dbReference>
<dbReference type="Gene3D" id="3.40.50.10140">
    <property type="entry name" value="Toll/interleukin-1 receptor homology (TIR) domain"/>
    <property type="match status" value="1"/>
</dbReference>
<dbReference type="PROSITE" id="PS51450">
    <property type="entry name" value="LRR"/>
    <property type="match status" value="1"/>
</dbReference>
<dbReference type="SUPFAM" id="SSF52058">
    <property type="entry name" value="L domain-like"/>
    <property type="match status" value="1"/>
</dbReference>
<keyword evidence="2" id="KW-0433">Leucine-rich repeat</keyword>
<dbReference type="InterPro" id="IPR032675">
    <property type="entry name" value="LRR_dom_sf"/>
</dbReference>
<sequence length="1526" mass="172903">MSQFAFHAFLSLATKIGKSFGNHLHSALSNAGIRAFSVDELDIDEKGCKELQKTIQESRILIVVLSKDYTSSERCLDELVFILESKKLFGRFVLPVFYDVDPSEVRKQKGSFEQDFLMYEQRYRSGTEERRLDWLQKVKEWKASLTEVADLGGMVLQNQSDGCESRFIQEIVKVVAGRLNRTVLNVALHPVGIDSRVKDINLWLQDGSTSVDIMAIYGMGGLGKSTLAKTAYNLNFDKFDGSSFLADVNKTSERYDGLVSLQRQLLSNVLGKNVEKIYNVDEGVIKIQEAIHCRRILLVLDDVDDRDQLNAVLGMREWFYPGSKIIITTRNQHLFDASEVCSCKMYKVMPLNAQESIRLFSWHAFGIEKPSEDHEDLSEKVILHCKGTPLALKVLGSSLCDRSIEVWESALRKLKAIPDNKILEKLRISYDLLPDDDDVQKIFLDIVCFFVGKDRDYAVTILDGCGFFSVVGIQILSDRCLIEMDKDKLKVHSLIQDMGREIIRLESPWEPRKRSRVWRYRDSFNILSTKTGTENIEGLVLDKGMSNKLSKAVKSVRSYFFSEDAGPIGHGYPRKRCKHLEHFDDASTEGSDSIEFEADAFSRMQRLRILQLSYVSLTGFYSLFPKGLRLLCWSGFHMKIIPEDLPIESLVALEMKKSYLEKAWEGIKILRSLKILNFSHSHFLKRTPDFSGLPHLKTLILKDCIKLVKIHESIGCLDGLVYLNLRDCKNLRKLPGSFCKLKSLEKLIISGCSRLATSAIELGNLESLTTLQADGMNFGQLAPVGGNMNSWSALWKTWSSKLRRSPGSNQFSFSSLSSSLVSLSLSSCNLTDDALSFGLSNLPSLCFLNLSENLIYNLPQSIKNLGKLQDLWLDGCQSLLSLPELPSSLVTLKAVRCSSLETVTNLPNLMTTLFLDVMESESLTEISGIFKLKPIDNFEVEILNALRLLLNLDNTLDTVVEIFNRFTKTKRMYSVQQGLYEFGIFSTYFPGNEVPSWFSNKSEQRLLTLYVDSLPNIKITGLLICIVYARSSPRIFRYFSDSKFGGSHTIDIKVQNITQGLKWIYAPSFIGIPGENNKLTFLCHWKFGKYLQTGDQINVSLPCWGKTFKMKEFGATFAYNNPDLDQSSASTSETRVLATRHTPLSDYQSEESVMEGFMPLYHLAVHHYYLSHPEYFVMRDNADFVVRSILNEKLFEDYDVQTAGSAGAEEEDDDDSIFDYDEDEDEEAALAELEELLERSCLSPSEMNLGPVSQCSFNVSSCTIPRFQITSFPPSSQSLSLRRTISPLVISAIGSRKVIPARDRVIDFGKYKGKMLGTLPSKYLKWVTKNLRARDFEEWAQLADQVLSDPIYKDRIEWEFAQNLLNGDVSPAGTQTAVSELLEISTRFRWDNDDKLGWSKIDFELLGTSKGGRIPRLSNSPNNSIRVEVKKGVDIPQEDGEKDNRERRRERVKLQRRQNESGSPLQRSTSITQRRANSDHFNRPKSDPFDTTNYNTSSTKTPSPFPGRESLLKKALSLGTRKNISI</sequence>
<feature type="compositionally biased region" description="Basic and acidic residues" evidence="7">
    <location>
        <begin position="1442"/>
        <end position="1459"/>
    </location>
</feature>
<name>A0A9J6ANU3_SOLCO</name>
<keyword evidence="10" id="KW-1185">Reference proteome</keyword>
<dbReference type="InterPro" id="IPR036390">
    <property type="entry name" value="WH_DNA-bd_sf"/>
</dbReference>
<dbReference type="GO" id="GO:0006952">
    <property type="term" value="P:defense response"/>
    <property type="evidence" value="ECO:0007669"/>
    <property type="project" value="UniProtKB-KW"/>
</dbReference>
<dbReference type="GO" id="GO:0007165">
    <property type="term" value="P:signal transduction"/>
    <property type="evidence" value="ECO:0007669"/>
    <property type="project" value="InterPro"/>
</dbReference>
<dbReference type="EMBL" id="JACXVP010000002">
    <property type="protein sequence ID" value="KAG5625810.1"/>
    <property type="molecule type" value="Genomic_DNA"/>
</dbReference>
<dbReference type="InterPro" id="IPR002182">
    <property type="entry name" value="NB-ARC"/>
</dbReference>
<dbReference type="InterPro" id="IPR000157">
    <property type="entry name" value="TIR_dom"/>
</dbReference>
<dbReference type="GO" id="GO:0043531">
    <property type="term" value="F:ADP binding"/>
    <property type="evidence" value="ECO:0007669"/>
    <property type="project" value="InterPro"/>
</dbReference>
<evidence type="ECO:0000256" key="2">
    <source>
        <dbReference type="ARBA" id="ARBA00022614"/>
    </source>
</evidence>
<dbReference type="OrthoDB" id="1357022at2759"/>
<dbReference type="GO" id="GO:0005524">
    <property type="term" value="F:ATP binding"/>
    <property type="evidence" value="ECO:0007669"/>
    <property type="project" value="UniProtKB-KW"/>
</dbReference>
<evidence type="ECO:0000256" key="5">
    <source>
        <dbReference type="ARBA" id="ARBA00023054"/>
    </source>
</evidence>
<feature type="compositionally biased region" description="Basic and acidic residues" evidence="7">
    <location>
        <begin position="1476"/>
        <end position="1488"/>
    </location>
</feature>
<proteinExistence type="predicted"/>
<reference evidence="9 10" key="1">
    <citation type="submission" date="2020-09" db="EMBL/GenBank/DDBJ databases">
        <title>De no assembly of potato wild relative species, Solanum commersonii.</title>
        <authorList>
            <person name="Cho K."/>
        </authorList>
    </citation>
    <scope>NUCLEOTIDE SEQUENCE [LARGE SCALE GENOMIC DNA]</scope>
    <source>
        <strain evidence="9">LZ3.2</strain>
        <tissue evidence="9">Leaf</tissue>
    </source>
</reference>
<dbReference type="InterPro" id="IPR035897">
    <property type="entry name" value="Toll_tir_struct_dom_sf"/>
</dbReference>
<dbReference type="PANTHER" id="PTHR11017">
    <property type="entry name" value="LEUCINE-RICH REPEAT-CONTAINING PROTEIN"/>
    <property type="match status" value="1"/>
</dbReference>
<dbReference type="GO" id="GO:0016020">
    <property type="term" value="C:membrane"/>
    <property type="evidence" value="ECO:0007669"/>
    <property type="project" value="UniProtKB-SubCell"/>
</dbReference>
<dbReference type="Pfam" id="PF23282">
    <property type="entry name" value="WHD_ROQ1"/>
    <property type="match status" value="1"/>
</dbReference>
<dbReference type="InterPro" id="IPR042197">
    <property type="entry name" value="Apaf_helical"/>
</dbReference>
<organism evidence="9 10">
    <name type="scientific">Solanum commersonii</name>
    <name type="common">Commerson's wild potato</name>
    <name type="synonym">Commerson's nightshade</name>
    <dbReference type="NCBI Taxonomy" id="4109"/>
    <lineage>
        <taxon>Eukaryota</taxon>
        <taxon>Viridiplantae</taxon>
        <taxon>Streptophyta</taxon>
        <taxon>Embryophyta</taxon>
        <taxon>Tracheophyta</taxon>
        <taxon>Spermatophyta</taxon>
        <taxon>Magnoliopsida</taxon>
        <taxon>eudicotyledons</taxon>
        <taxon>Gunneridae</taxon>
        <taxon>Pentapetalae</taxon>
        <taxon>asterids</taxon>
        <taxon>lamiids</taxon>
        <taxon>Solanales</taxon>
        <taxon>Solanaceae</taxon>
        <taxon>Solanoideae</taxon>
        <taxon>Solaneae</taxon>
        <taxon>Solanum</taxon>
    </lineage>
</organism>
<dbReference type="SUPFAM" id="SSF52540">
    <property type="entry name" value="P-loop containing nucleoside triphosphate hydrolases"/>
    <property type="match status" value="1"/>
</dbReference>
<dbReference type="PROSITE" id="PS50104">
    <property type="entry name" value="TIR"/>
    <property type="match status" value="1"/>
</dbReference>
<dbReference type="Proteomes" id="UP000824120">
    <property type="component" value="Chromosome 2"/>
</dbReference>